<dbReference type="Proteomes" id="UP000772566">
    <property type="component" value="Unassembled WGS sequence"/>
</dbReference>
<proteinExistence type="predicted"/>
<organism evidence="2 3">
    <name type="scientific">Lancefieldella parvula</name>
    <dbReference type="NCBI Taxonomy" id="1382"/>
    <lineage>
        <taxon>Bacteria</taxon>
        <taxon>Bacillati</taxon>
        <taxon>Actinomycetota</taxon>
        <taxon>Coriobacteriia</taxon>
        <taxon>Coriobacteriales</taxon>
        <taxon>Atopobiaceae</taxon>
        <taxon>Lancefieldella</taxon>
    </lineage>
</organism>
<feature type="region of interest" description="Disordered" evidence="1">
    <location>
        <begin position="27"/>
        <end position="63"/>
    </location>
</feature>
<name>A0A930YT02_9ACTN</name>
<dbReference type="AlphaFoldDB" id="A0A930YT02"/>
<evidence type="ECO:0000313" key="2">
    <source>
        <dbReference type="EMBL" id="MBF4808777.1"/>
    </source>
</evidence>
<protein>
    <submittedName>
        <fullName evidence="2">Uncharacterized protein</fullName>
    </submittedName>
</protein>
<feature type="non-terminal residue" evidence="2">
    <location>
        <position position="1"/>
    </location>
</feature>
<sequence>DIVAVDVDAEGKKLVFTKTTGVIPEPRKKETMAQLDQMDVSMGPSSLPQGSAGGSSDLMSSAE</sequence>
<dbReference type="EMBL" id="JABZGT010000021">
    <property type="protein sequence ID" value="MBF4808777.1"/>
    <property type="molecule type" value="Genomic_DNA"/>
</dbReference>
<gene>
    <name evidence="2" type="ORF">HXK23_00900</name>
</gene>
<evidence type="ECO:0000313" key="3">
    <source>
        <dbReference type="Proteomes" id="UP000772566"/>
    </source>
</evidence>
<evidence type="ECO:0000256" key="1">
    <source>
        <dbReference type="SAM" id="MobiDB-lite"/>
    </source>
</evidence>
<accession>A0A930YT02</accession>
<comment type="caution">
    <text evidence="2">The sequence shown here is derived from an EMBL/GenBank/DDBJ whole genome shotgun (WGS) entry which is preliminary data.</text>
</comment>
<reference evidence="2" key="1">
    <citation type="submission" date="2020-04" db="EMBL/GenBank/DDBJ databases">
        <title>Deep metagenomics examines the oral microbiome during advanced dental caries in children, revealing novel taxa and co-occurrences with host molecules.</title>
        <authorList>
            <person name="Baker J.L."/>
            <person name="Morton J.T."/>
            <person name="Dinis M."/>
            <person name="Alvarez R."/>
            <person name="Tran N.C."/>
            <person name="Knight R."/>
            <person name="Edlund A."/>
        </authorList>
    </citation>
    <scope>NUCLEOTIDE SEQUENCE</scope>
    <source>
        <strain evidence="2">JCVI_22A_bin.2</strain>
    </source>
</reference>